<sequence>MLKTANYIALSINKNTNKDRDVYLKESAKFVFGIMNEIVCKAYLDEGGEDIEDPIKLNFRILIKDATNLDDDGVEELLPYVISLNLQNRITGENLWKYDISLDAMHNETFSNIKLSREQKDKVLNLNKQFVYKLRHPILSMFF</sequence>
<name>A0A2I2L3N7_9VIRU</name>
<organism evidence="1">
    <name type="scientific">Orpheovirus IHUMI-LCC2</name>
    <dbReference type="NCBI Taxonomy" id="2023057"/>
    <lineage>
        <taxon>Viruses</taxon>
        <taxon>Varidnaviria</taxon>
        <taxon>Bamfordvirae</taxon>
        <taxon>Nucleocytoviricota</taxon>
        <taxon>Megaviricetes</taxon>
        <taxon>Pimascovirales</taxon>
        <taxon>Ocovirineae</taxon>
        <taxon>Orpheoviridae</taxon>
        <taxon>Alphaorpheovirus</taxon>
        <taxon>Alphaorpheovirus massiliense</taxon>
    </lineage>
</organism>
<dbReference type="GeneID" id="35382009"/>
<evidence type="ECO:0000313" key="1">
    <source>
        <dbReference type="EMBL" id="SNW62146.1"/>
    </source>
</evidence>
<proteinExistence type="predicted"/>
<dbReference type="RefSeq" id="YP_009448448.1">
    <property type="nucleotide sequence ID" value="NC_036594.1"/>
</dbReference>
<dbReference type="Proteomes" id="UP000236316">
    <property type="component" value="Segment"/>
</dbReference>
<keyword evidence="2" id="KW-1185">Reference proteome</keyword>
<dbReference type="KEGG" id="vg:35382009"/>
<protein>
    <submittedName>
        <fullName evidence="1">Uncharacterized protein</fullName>
    </submittedName>
</protein>
<evidence type="ECO:0000313" key="2">
    <source>
        <dbReference type="Proteomes" id="UP000236316"/>
    </source>
</evidence>
<dbReference type="EMBL" id="LT906555">
    <property type="protein sequence ID" value="SNW62146.1"/>
    <property type="molecule type" value="Genomic_DNA"/>
</dbReference>
<accession>A0A2I2L3N7</accession>
<gene>
    <name evidence="1" type="ORF">ORPV_242</name>
</gene>
<reference evidence="1" key="1">
    <citation type="submission" date="2017-08" db="EMBL/GenBank/DDBJ databases">
        <authorList>
            <consortium name="Urmite Genomes"/>
        </authorList>
    </citation>
    <scope>NUCLEOTIDE SEQUENCE [LARGE SCALE GENOMIC DNA]</scope>
    <source>
        <strain evidence="1">IHUMI-LCC2</strain>
    </source>
</reference>